<name>A0A8J9SYU1_PHATR</name>
<evidence type="ECO:0000313" key="3">
    <source>
        <dbReference type="EMBL" id="CAG9294660.1"/>
    </source>
</evidence>
<proteinExistence type="predicted"/>
<dbReference type="EMBL" id="OU594950">
    <property type="protein sequence ID" value="CAG9294660.1"/>
    <property type="molecule type" value="Genomic_DNA"/>
</dbReference>
<protein>
    <recommendedName>
        <fullName evidence="2">DUF6824 domain-containing protein</fullName>
    </recommendedName>
</protein>
<organism evidence="3">
    <name type="scientific">Phaeodactylum tricornutum</name>
    <name type="common">Diatom</name>
    <dbReference type="NCBI Taxonomy" id="2850"/>
    <lineage>
        <taxon>Eukaryota</taxon>
        <taxon>Sar</taxon>
        <taxon>Stramenopiles</taxon>
        <taxon>Ochrophyta</taxon>
        <taxon>Bacillariophyta</taxon>
        <taxon>Bacillariophyceae</taxon>
        <taxon>Bacillariophycidae</taxon>
        <taxon>Naviculales</taxon>
        <taxon>Phaeodactylaceae</taxon>
        <taxon>Phaeodactylum</taxon>
    </lineage>
</organism>
<dbReference type="AlphaFoldDB" id="A0A8J9SYU1"/>
<reference evidence="3" key="1">
    <citation type="submission" date="2022-02" db="EMBL/GenBank/DDBJ databases">
        <authorList>
            <person name="Giguere J D."/>
        </authorList>
    </citation>
    <scope>NUCLEOTIDE SEQUENCE</scope>
    <source>
        <strain evidence="3">CCAP 1055/1</strain>
    </source>
</reference>
<dbReference type="Pfam" id="PF20710">
    <property type="entry name" value="DUF6824"/>
    <property type="match status" value="1"/>
</dbReference>
<sequence length="549" mass="60086">MNTDHSIQGSLRPSHSQRRMNVQSPRATNQRNLGIGSSSNKEKVDVGAKISVVNTRVKANDSLAVPFPTSSLVDIVHKPHNSETVVECRGGLADKKPDSQNAYSERQAMTNDEYHAQSSQRSPAVIPAHQSIAGTHTAENSVSKHPGLNHLAPYSAVPAPTPPATPTRPATGLFRPHARGKQLTPDGLRILHAQNGTPTKVCSPRGGFQFKPDERADRCITRASRALYLKQVQEERPMIESSTPQSSQHVFEPPSSQTIDSVSNEMKASALCTGIASSITAEARIEKPASNFDQICPLVYSASSNSVMNKMPGAGILSSDSLVNSSPWCFVSAKSGINSSQNEPKAKPSNPFWSTAPFCGFPNPQEMSRYRITTMADDQFRSGNAAFPIEFGCDRQDLVSTTKAEPSASLEKKGCKRKRQVMSPKKTVSVKTGKSDAVYVRHTNMDVLLGRGGTTNVHVGNQRFLSARDVTRPRYQRMKRTDKALVAQELVDTVHAWGGRFLKKARAQQSDLWVEVDIASARRKASQALREKILEKITITQRKPQEENT</sequence>
<dbReference type="Proteomes" id="UP000836788">
    <property type="component" value="Chromosome 9"/>
</dbReference>
<evidence type="ECO:0000259" key="2">
    <source>
        <dbReference type="Pfam" id="PF20710"/>
    </source>
</evidence>
<dbReference type="InterPro" id="IPR049227">
    <property type="entry name" value="DUF6824"/>
</dbReference>
<evidence type="ECO:0000256" key="1">
    <source>
        <dbReference type="SAM" id="MobiDB-lite"/>
    </source>
</evidence>
<feature type="region of interest" description="Disordered" evidence="1">
    <location>
        <begin position="1"/>
        <end position="42"/>
    </location>
</feature>
<feature type="region of interest" description="Disordered" evidence="1">
    <location>
        <begin position="240"/>
        <end position="259"/>
    </location>
</feature>
<feature type="compositionally biased region" description="Polar residues" evidence="1">
    <location>
        <begin position="1"/>
        <end position="39"/>
    </location>
</feature>
<gene>
    <name evidence="3" type="ORF">PTTT1_LOCUS55415</name>
</gene>
<feature type="domain" description="DUF6824" evidence="2">
    <location>
        <begin position="446"/>
        <end position="531"/>
    </location>
</feature>
<accession>A0A8J9SYU1</accession>